<protein>
    <submittedName>
        <fullName evidence="3">Uncharacterized protein</fullName>
    </submittedName>
</protein>
<feature type="compositionally biased region" description="Gly residues" evidence="1">
    <location>
        <begin position="426"/>
        <end position="436"/>
    </location>
</feature>
<evidence type="ECO:0000313" key="3">
    <source>
        <dbReference type="EMBL" id="KHS56124.1"/>
    </source>
</evidence>
<feature type="region of interest" description="Disordered" evidence="1">
    <location>
        <begin position="418"/>
        <end position="437"/>
    </location>
</feature>
<evidence type="ECO:0000256" key="1">
    <source>
        <dbReference type="SAM" id="MobiDB-lite"/>
    </source>
</evidence>
<keyword evidence="2" id="KW-0812">Transmembrane</keyword>
<keyword evidence="2" id="KW-1133">Transmembrane helix</keyword>
<dbReference type="EMBL" id="JWHR01000121">
    <property type="protein sequence ID" value="KHS56124.1"/>
    <property type="molecule type" value="Genomic_DNA"/>
</dbReference>
<gene>
    <name evidence="3" type="ORF">QX51_15235</name>
</gene>
<dbReference type="Proteomes" id="UP000031189">
    <property type="component" value="Unassembled WGS sequence"/>
</dbReference>
<proteinExistence type="predicted"/>
<dbReference type="STRING" id="1577792.QX51_15235"/>
<evidence type="ECO:0000256" key="2">
    <source>
        <dbReference type="SAM" id="Phobius"/>
    </source>
</evidence>
<evidence type="ECO:0000313" key="4">
    <source>
        <dbReference type="Proteomes" id="UP000031189"/>
    </source>
</evidence>
<feature type="transmembrane region" description="Helical" evidence="2">
    <location>
        <begin position="644"/>
        <end position="664"/>
    </location>
</feature>
<dbReference type="AlphaFoldDB" id="A0A0B3VU15"/>
<comment type="caution">
    <text evidence="3">The sequence shown here is derived from an EMBL/GenBank/DDBJ whole genome shotgun (WGS) entry which is preliminary data.</text>
</comment>
<feature type="transmembrane region" description="Helical" evidence="2">
    <location>
        <begin position="715"/>
        <end position="737"/>
    </location>
</feature>
<feature type="transmembrane region" description="Helical" evidence="2">
    <location>
        <begin position="281"/>
        <end position="303"/>
    </location>
</feature>
<keyword evidence="4" id="KW-1185">Reference proteome</keyword>
<name>A0A0B3VU15_9FIRM</name>
<sequence>MLMKGVRVMSDSVGKITLDLEVTSDIAGQVNKVSSIIANTLKSNLNTSTNKVFDNMDKTMKGSLNKVNSNMKNMMSNVTNNLKNSLSKALSMLSNIKLPNVKFNALESQNTGSNHANNKKVTRGPPVSREALTTDIDTTSRMLDTINAKIESQQNKLKELREAYDLALNPKRKNKINDQILKTEESIIRLTSKSDKLGFKLSDLDAKLAALGKESSITGNKFNRLNSLFSKLNSNSNKSSGLFNRMSNGLKSLTNGLNSGSNSTRSFNNGIIGSIGQMAKWMIFFPMIVNGIYAMSSSLFASLNTNAQFVNSLNQIKTNLMVAFMPIYQAILPAINALMSALATVTQYIASFISALFGKTYNQSFQATKGLISAKNAMGAYGGATEKAGNSAEKAGKKAKKALGDLMGFDEINKLNMNKDADTGSPGTGGGGGGSGAPMLTTPQLNTSAVDAKMQALVNKIKALMSKIFEPFANAWEREGQNTINSIKYAFNGIWSLVKSIGRSLLEVWTNGTGEQMLVTILQILQNIFNIVGDIANTFSIAWDKNKIGTKIIQGVANTINNLLTLIKKIGDSFRESWEIIGLPLANTLMSVIDATIGVLENLSEKLIYVWDNGGSHLFQGFIKLGAKIFELAGYIYTNFVTPFVNWFVNIMAPAIAPLMDAIGKLFDKFSEMIDWLLNDGKPVLDIIITTVMGLGGTFLIVSKGISIFNKLKDIVLIAKGAFDLLKGSAGLLSAAFTFLKSPMGLVCIAIFAIISIGIYLITHWDELKAKCIEVWNKIKEKFNNFKDWLGNVFARDWSKKFGGFGDILNGFLANVRNIFKSVKQIFKGIIDFIAGTFTANWKRAWSGVKNIFGGIMSGLKSVIKQPLNGVISLVNAAIGGLNRISVSIPDFVPGFGGKKFGINIPKIPYLAKGGIIDSPTLAMVGEAGKEAVVPLENNTGGLDILAEKLRSRMEGSGSNNNPTGDLIIQIGNDTLVKILLSELKKMQRQTGEAIIKV</sequence>
<feature type="transmembrane region" description="Helical" evidence="2">
    <location>
        <begin position="743"/>
        <end position="762"/>
    </location>
</feature>
<keyword evidence="2" id="KW-0472">Membrane</keyword>
<accession>A0A0B3VU15</accession>
<reference evidence="3 4" key="1">
    <citation type="submission" date="2014-12" db="EMBL/GenBank/DDBJ databases">
        <title>Draft genome sequence of Terrisporobacter sp. 08-306576, isolated from the blood culture of a bacteremia patient.</title>
        <authorList>
            <person name="Lund L.C."/>
            <person name="Sydenham T.V."/>
            <person name="Hogh S.V."/>
            <person name="Skov M.N."/>
            <person name="Kemp M."/>
            <person name="Justesen U.S."/>
        </authorList>
    </citation>
    <scope>NUCLEOTIDE SEQUENCE [LARGE SCALE GENOMIC DNA]</scope>
    <source>
        <strain evidence="3 4">08-306576</strain>
    </source>
</reference>
<organism evidence="3 4">
    <name type="scientific">Terrisporobacter othiniensis</name>
    <dbReference type="NCBI Taxonomy" id="1577792"/>
    <lineage>
        <taxon>Bacteria</taxon>
        <taxon>Bacillati</taxon>
        <taxon>Bacillota</taxon>
        <taxon>Clostridia</taxon>
        <taxon>Peptostreptococcales</taxon>
        <taxon>Peptostreptococcaceae</taxon>
        <taxon>Terrisporobacter</taxon>
    </lineage>
</organism>
<feature type="transmembrane region" description="Helical" evidence="2">
    <location>
        <begin position="684"/>
        <end position="703"/>
    </location>
</feature>